<reference evidence="1 2" key="1">
    <citation type="submission" date="2019-04" db="EMBL/GenBank/DDBJ databases">
        <title>Fungal friends and foes A comparative genomics study of 23 Aspergillus species from section Flavi.</title>
        <authorList>
            <consortium name="DOE Joint Genome Institute"/>
            <person name="Kjaerbolling I."/>
            <person name="Vesth T.C."/>
            <person name="Frisvad J.C."/>
            <person name="Nybo J.L."/>
            <person name="Theobald S."/>
            <person name="Kildgaard S."/>
            <person name="Petersen T.I."/>
            <person name="Kuo A."/>
            <person name="Sato A."/>
            <person name="Lyhne E.K."/>
            <person name="Kogle M.E."/>
            <person name="Wiebenga A."/>
            <person name="Kun R.S."/>
            <person name="Lubbers R.J."/>
            <person name="Makela M.R."/>
            <person name="Barry K."/>
            <person name="Chovatia M."/>
            <person name="Clum A."/>
            <person name="Daum C."/>
            <person name="Haridas S."/>
            <person name="He G."/>
            <person name="LaButti K."/>
            <person name="Lipzen A."/>
            <person name="Mondo S."/>
            <person name="Pangilinan J."/>
            <person name="Riley R."/>
            <person name="Salamov A."/>
            <person name="Simmons B.A."/>
            <person name="Magnuson J.K."/>
            <person name="Henrissat B."/>
            <person name="Mortensen U.H."/>
            <person name="Larsen T.O."/>
            <person name="De vries R.P."/>
            <person name="Grigoriev I.V."/>
            <person name="Machida M."/>
            <person name="Baker S.E."/>
            <person name="Andersen M.R."/>
        </authorList>
    </citation>
    <scope>NUCLEOTIDE SEQUENCE [LARGE SCALE GENOMIC DNA]</scope>
    <source>
        <strain evidence="1 2">CBS 126849</strain>
    </source>
</reference>
<accession>A0A5N6F6I9</accession>
<dbReference type="AlphaFoldDB" id="A0A5N6F6I9"/>
<proteinExistence type="predicted"/>
<sequence>MESLEDRNPSRQWFPTLTHRGLKIHEHSHDLHTEADVGRAAGSYLINFVNIAIERFLPSDGRVVCRGEQTDQKKNRTDLRWAYISGGQSADIAVLEMKAPFVLRWDDFNEAMATEDDTKKKHDRAHEFGDHTLLKDNAIVLSKQTKKYATSLGVADIAIFDWGSMFVFDYSAVDSYECGLVG</sequence>
<evidence type="ECO:0000313" key="2">
    <source>
        <dbReference type="Proteomes" id="UP000326799"/>
    </source>
</evidence>
<name>A0A5N6F6I9_9EURO</name>
<dbReference type="Proteomes" id="UP000326799">
    <property type="component" value="Unassembled WGS sequence"/>
</dbReference>
<gene>
    <name evidence="1" type="ORF">BDV33DRAFT_199320</name>
</gene>
<dbReference type="EMBL" id="ML733398">
    <property type="protein sequence ID" value="KAB8224645.1"/>
    <property type="molecule type" value="Genomic_DNA"/>
</dbReference>
<evidence type="ECO:0008006" key="3">
    <source>
        <dbReference type="Google" id="ProtNLM"/>
    </source>
</evidence>
<evidence type="ECO:0000313" key="1">
    <source>
        <dbReference type="EMBL" id="KAB8224645.1"/>
    </source>
</evidence>
<protein>
    <recommendedName>
        <fullName evidence="3">Fungal-type protein kinase domain-containing protein</fullName>
    </recommendedName>
</protein>
<keyword evidence="2" id="KW-1185">Reference proteome</keyword>
<organism evidence="1 2">
    <name type="scientific">Aspergillus novoparasiticus</name>
    <dbReference type="NCBI Taxonomy" id="986946"/>
    <lineage>
        <taxon>Eukaryota</taxon>
        <taxon>Fungi</taxon>
        <taxon>Dikarya</taxon>
        <taxon>Ascomycota</taxon>
        <taxon>Pezizomycotina</taxon>
        <taxon>Eurotiomycetes</taxon>
        <taxon>Eurotiomycetidae</taxon>
        <taxon>Eurotiales</taxon>
        <taxon>Aspergillaceae</taxon>
        <taxon>Aspergillus</taxon>
        <taxon>Aspergillus subgen. Circumdati</taxon>
    </lineage>
</organism>